<sequence>MEKRSFFSRLTEGGKGAPLPASKKTIPAKTHHNEKRPIDTEQCPFDVYRTENELIIKALIAGVRSEDLEISLTNDTLTIRGVRTETDTIPPHDYYYRECYFGPFSRSMILPDNGHGDTIKATLKNGILTIRIPKEERGSITISEN</sequence>
<dbReference type="Proteomes" id="UP000176639">
    <property type="component" value="Unassembled WGS sequence"/>
</dbReference>
<evidence type="ECO:0000256" key="1">
    <source>
        <dbReference type="PROSITE-ProRule" id="PRU00285"/>
    </source>
</evidence>
<reference evidence="5 6" key="1">
    <citation type="journal article" date="2016" name="Nat. Commun.">
        <title>Thousands of microbial genomes shed light on interconnected biogeochemical processes in an aquifer system.</title>
        <authorList>
            <person name="Anantharaman K."/>
            <person name="Brown C.T."/>
            <person name="Hug L.A."/>
            <person name="Sharon I."/>
            <person name="Castelle C.J."/>
            <person name="Probst A.J."/>
            <person name="Thomas B.C."/>
            <person name="Singh A."/>
            <person name="Wilkins M.J."/>
            <person name="Karaoz U."/>
            <person name="Brodie E.L."/>
            <person name="Williams K.H."/>
            <person name="Hubbard S.S."/>
            <person name="Banfield J.F."/>
        </authorList>
    </citation>
    <scope>NUCLEOTIDE SEQUENCE [LARGE SCALE GENOMIC DNA]</scope>
</reference>
<comment type="similarity">
    <text evidence="1 2">Belongs to the small heat shock protein (HSP20) family.</text>
</comment>
<feature type="domain" description="SHSP" evidence="4">
    <location>
        <begin position="36"/>
        <end position="145"/>
    </location>
</feature>
<dbReference type="InterPro" id="IPR031107">
    <property type="entry name" value="Small_HSP"/>
</dbReference>
<dbReference type="InterPro" id="IPR008978">
    <property type="entry name" value="HSP20-like_chaperone"/>
</dbReference>
<dbReference type="CDD" id="cd06464">
    <property type="entry name" value="ACD_sHsps-like"/>
    <property type="match status" value="1"/>
</dbReference>
<feature type="region of interest" description="Disordered" evidence="3">
    <location>
        <begin position="1"/>
        <end position="38"/>
    </location>
</feature>
<accession>A0A1F5B1B4</accession>
<protein>
    <recommendedName>
        <fullName evidence="4">SHSP domain-containing protein</fullName>
    </recommendedName>
</protein>
<evidence type="ECO:0000256" key="3">
    <source>
        <dbReference type="SAM" id="MobiDB-lite"/>
    </source>
</evidence>
<dbReference type="InterPro" id="IPR002068">
    <property type="entry name" value="A-crystallin/Hsp20_dom"/>
</dbReference>
<dbReference type="Pfam" id="PF00011">
    <property type="entry name" value="HSP20"/>
    <property type="match status" value="1"/>
</dbReference>
<evidence type="ECO:0000313" key="6">
    <source>
        <dbReference type="Proteomes" id="UP000176639"/>
    </source>
</evidence>
<gene>
    <name evidence="5" type="ORF">A2Z10_01675</name>
</gene>
<dbReference type="AlphaFoldDB" id="A0A1F5B1B4"/>
<comment type="caution">
    <text evidence="5">The sequence shown here is derived from an EMBL/GenBank/DDBJ whole genome shotgun (WGS) entry which is preliminary data.</text>
</comment>
<evidence type="ECO:0000259" key="4">
    <source>
        <dbReference type="PROSITE" id="PS01031"/>
    </source>
</evidence>
<organism evidence="5 6">
    <name type="scientific">Candidatus Azambacteria bacterium RBG_16_47_10</name>
    <dbReference type="NCBI Taxonomy" id="1797292"/>
    <lineage>
        <taxon>Bacteria</taxon>
        <taxon>Candidatus Azamiibacteriota</taxon>
    </lineage>
</organism>
<proteinExistence type="inferred from homology"/>
<dbReference type="EMBL" id="MEYI01000003">
    <property type="protein sequence ID" value="OGD24412.1"/>
    <property type="molecule type" value="Genomic_DNA"/>
</dbReference>
<dbReference type="PANTHER" id="PTHR11527">
    <property type="entry name" value="HEAT-SHOCK PROTEIN 20 FAMILY MEMBER"/>
    <property type="match status" value="1"/>
</dbReference>
<evidence type="ECO:0000256" key="2">
    <source>
        <dbReference type="RuleBase" id="RU003616"/>
    </source>
</evidence>
<dbReference type="PROSITE" id="PS01031">
    <property type="entry name" value="SHSP"/>
    <property type="match status" value="1"/>
</dbReference>
<dbReference type="SUPFAM" id="SSF49764">
    <property type="entry name" value="HSP20-like chaperones"/>
    <property type="match status" value="1"/>
</dbReference>
<name>A0A1F5B1B4_9BACT</name>
<dbReference type="Gene3D" id="2.60.40.790">
    <property type="match status" value="1"/>
</dbReference>
<evidence type="ECO:0000313" key="5">
    <source>
        <dbReference type="EMBL" id="OGD24412.1"/>
    </source>
</evidence>